<feature type="chain" id="PRO_5038817061" evidence="1">
    <location>
        <begin position="25"/>
        <end position="511"/>
    </location>
</feature>
<dbReference type="PANTHER" id="PTHR43649:SF17">
    <property type="entry name" value="ABC TRANSPORTER SOLUTE BINDING PROTEIN-SUGAR TRANSPORT"/>
    <property type="match status" value="1"/>
</dbReference>
<dbReference type="PROSITE" id="PS51257">
    <property type="entry name" value="PROKAR_LIPOPROTEIN"/>
    <property type="match status" value="1"/>
</dbReference>
<dbReference type="PANTHER" id="PTHR43649">
    <property type="entry name" value="ARABINOSE-BINDING PROTEIN-RELATED"/>
    <property type="match status" value="1"/>
</dbReference>
<name>A0A4U7JLM4_9FIRM</name>
<protein>
    <submittedName>
        <fullName evidence="3">ABC transporter substrate-binding protein</fullName>
    </submittedName>
</protein>
<reference evidence="3 4" key="1">
    <citation type="submission" date="2020-09" db="EMBL/GenBank/DDBJ databases">
        <title>Characterization and genome sequencing of Ruminiclostridium sp. nov. MA18.</title>
        <authorList>
            <person name="Rettenmaier R."/>
            <person name="Kowollik M.-L."/>
            <person name="Liebl W."/>
            <person name="Zverlov V."/>
        </authorList>
    </citation>
    <scope>NUCLEOTIDE SEQUENCE [LARGE SCALE GENOMIC DNA]</scope>
    <source>
        <strain evidence="3 4">MA18</strain>
    </source>
</reference>
<dbReference type="InterPro" id="IPR022627">
    <property type="entry name" value="DUF3502"/>
</dbReference>
<feature type="signal peptide" evidence="1">
    <location>
        <begin position="1"/>
        <end position="24"/>
    </location>
</feature>
<dbReference type="OrthoDB" id="2636783at2"/>
<proteinExistence type="predicted"/>
<evidence type="ECO:0000256" key="1">
    <source>
        <dbReference type="SAM" id="SignalP"/>
    </source>
</evidence>
<dbReference type="Gene3D" id="3.40.190.10">
    <property type="entry name" value="Periplasmic binding protein-like II"/>
    <property type="match status" value="2"/>
</dbReference>
<dbReference type="RefSeq" id="WP_137696437.1">
    <property type="nucleotide sequence ID" value="NZ_CP061336.1"/>
</dbReference>
<keyword evidence="4" id="KW-1185">Reference proteome</keyword>
<evidence type="ECO:0000259" key="2">
    <source>
        <dbReference type="Pfam" id="PF12010"/>
    </source>
</evidence>
<accession>A0A4U7JLM4</accession>
<dbReference type="SUPFAM" id="SSF53850">
    <property type="entry name" value="Periplasmic binding protein-like II"/>
    <property type="match status" value="1"/>
</dbReference>
<dbReference type="Pfam" id="PF12010">
    <property type="entry name" value="DUF3502"/>
    <property type="match status" value="1"/>
</dbReference>
<dbReference type="InterPro" id="IPR050490">
    <property type="entry name" value="Bact_solute-bd_prot1"/>
</dbReference>
<feature type="domain" description="DUF3502" evidence="2">
    <location>
        <begin position="441"/>
        <end position="509"/>
    </location>
</feature>
<sequence>MQKAKKLIGLALVTCMAISMVAGCGDKETTEPSNSTNAAAESSVAAESSAALDPVELQWYVVGNGQPNDMDKVLEEVNKYLQPKINATLKLNIFTWGDDFENKMSAKIQSGEKFDITFTANWACNYQQNAPKGAFVDLTPLMDQYAPETKKLLGENVIKGASIDGKLYAIPTNKEMAHNWGFLVNKDMADKYGIDLSTIKKFEDLEPALAIIKEKEGANGVEAFQTLTGESAYRILDFEKLVDDNVPGALYGDGRDTTVVNDFATPEAMSLFTTLNKWYKAGYIRKDADTITDYAPARKAGKVFATTASLKPGKDAEQSISDGVNWKQIDITPPRATTREMTGSMQAISKTSPNPERALMFLELMNTDPYLCNLVNYGIEGVHYTKLNETTIEQTQAGKDNYNNSLQWLFANQFNTYLFSTEDPDKWNKFREYNASSAPSPILGFTFNTENVKTQIAALTAVKKQFMPGLETGKVDPATVVPKFTEKLKAAGLDAALAEMQKQVDEFVAKK</sequence>
<dbReference type="KEGG" id="rher:EHE19_007995"/>
<organism evidence="3 4">
    <name type="scientific">Ruminiclostridium herbifermentans</name>
    <dbReference type="NCBI Taxonomy" id="2488810"/>
    <lineage>
        <taxon>Bacteria</taxon>
        <taxon>Bacillati</taxon>
        <taxon>Bacillota</taxon>
        <taxon>Clostridia</taxon>
        <taxon>Eubacteriales</taxon>
        <taxon>Oscillospiraceae</taxon>
        <taxon>Ruminiclostridium</taxon>
    </lineage>
</organism>
<evidence type="ECO:0000313" key="4">
    <source>
        <dbReference type="Proteomes" id="UP000306409"/>
    </source>
</evidence>
<keyword evidence="1" id="KW-0732">Signal</keyword>
<dbReference type="Proteomes" id="UP000306409">
    <property type="component" value="Chromosome"/>
</dbReference>
<evidence type="ECO:0000313" key="3">
    <source>
        <dbReference type="EMBL" id="QNU68336.1"/>
    </source>
</evidence>
<gene>
    <name evidence="3" type="ORF">EHE19_007995</name>
</gene>
<dbReference type="EMBL" id="CP061336">
    <property type="protein sequence ID" value="QNU68336.1"/>
    <property type="molecule type" value="Genomic_DNA"/>
</dbReference>
<dbReference type="AlphaFoldDB" id="A0A4U7JLM4"/>